<reference evidence="5" key="1">
    <citation type="journal article" date="2016" name="Nature">
        <title>The genome of the seagrass Zostera marina reveals angiosperm adaptation to the sea.</title>
        <authorList>
            <person name="Olsen J.L."/>
            <person name="Rouze P."/>
            <person name="Verhelst B."/>
            <person name="Lin Y.-C."/>
            <person name="Bayer T."/>
            <person name="Collen J."/>
            <person name="Dattolo E."/>
            <person name="De Paoli E."/>
            <person name="Dittami S."/>
            <person name="Maumus F."/>
            <person name="Michel G."/>
            <person name="Kersting A."/>
            <person name="Lauritano C."/>
            <person name="Lohaus R."/>
            <person name="Toepel M."/>
            <person name="Tonon T."/>
            <person name="Vanneste K."/>
            <person name="Amirebrahimi M."/>
            <person name="Brakel J."/>
            <person name="Bostroem C."/>
            <person name="Chovatia M."/>
            <person name="Grimwood J."/>
            <person name="Jenkins J.W."/>
            <person name="Jueterbock A."/>
            <person name="Mraz A."/>
            <person name="Stam W.T."/>
            <person name="Tice H."/>
            <person name="Bornberg-Bauer E."/>
            <person name="Green P.J."/>
            <person name="Pearson G.A."/>
            <person name="Procaccini G."/>
            <person name="Duarte C.M."/>
            <person name="Schmutz J."/>
            <person name="Reusch T.B.H."/>
            <person name="Van de Peer Y."/>
        </authorList>
    </citation>
    <scope>NUCLEOTIDE SEQUENCE [LARGE SCALE GENOMIC DNA]</scope>
    <source>
        <strain evidence="5">cv. Finnish</strain>
    </source>
</reference>
<dbReference type="Gene3D" id="3.30.30.10">
    <property type="entry name" value="Knottin, scorpion toxin-like"/>
    <property type="match status" value="1"/>
</dbReference>
<dbReference type="OrthoDB" id="683455at2759"/>
<dbReference type="AlphaFoldDB" id="A0A0K9P815"/>
<protein>
    <recommendedName>
        <fullName evidence="3">Knottins-like domain-containing protein</fullName>
    </recommendedName>
</protein>
<keyword evidence="2" id="KW-0812">Transmembrane</keyword>
<evidence type="ECO:0000256" key="2">
    <source>
        <dbReference type="SAM" id="Phobius"/>
    </source>
</evidence>
<dbReference type="STRING" id="29655.A0A0K9P815"/>
<dbReference type="EMBL" id="LFYR01001070">
    <property type="protein sequence ID" value="KMZ65146.1"/>
    <property type="molecule type" value="Genomic_DNA"/>
</dbReference>
<accession>A0A0K9P815</accession>
<feature type="transmembrane region" description="Helical" evidence="2">
    <location>
        <begin position="6"/>
        <end position="25"/>
    </location>
</feature>
<name>A0A0K9P815_ZOSMR</name>
<keyword evidence="2" id="KW-0472">Membrane</keyword>
<dbReference type="GO" id="GO:0006952">
    <property type="term" value="P:defense response"/>
    <property type="evidence" value="ECO:0000318"/>
    <property type="project" value="GO_Central"/>
</dbReference>
<keyword evidence="5" id="KW-1185">Reference proteome</keyword>
<evidence type="ECO:0000313" key="4">
    <source>
        <dbReference type="EMBL" id="KMZ65146.1"/>
    </source>
</evidence>
<keyword evidence="2" id="KW-1133">Transmembrane helix</keyword>
<dbReference type="PANTHER" id="PTHR33147">
    <property type="entry name" value="DEFENSIN-LIKE PROTEIN 1"/>
    <property type="match status" value="1"/>
</dbReference>
<evidence type="ECO:0000256" key="1">
    <source>
        <dbReference type="ARBA" id="ARBA00023157"/>
    </source>
</evidence>
<dbReference type="InterPro" id="IPR003614">
    <property type="entry name" value="Knottins"/>
</dbReference>
<comment type="caution">
    <text evidence="4">The sequence shown here is derived from an EMBL/GenBank/DDBJ whole genome shotgun (WGS) entry which is preliminary data.</text>
</comment>
<feature type="domain" description="Knottins-like" evidence="3">
    <location>
        <begin position="31"/>
        <end position="71"/>
    </location>
</feature>
<evidence type="ECO:0000259" key="3">
    <source>
        <dbReference type="Pfam" id="PF00304"/>
    </source>
</evidence>
<proteinExistence type="predicted"/>
<dbReference type="PANTHER" id="PTHR33147:SF106">
    <property type="entry name" value="DEFENSIN-LIKE PROTEIN 11"/>
    <property type="match status" value="1"/>
</dbReference>
<evidence type="ECO:0000313" key="5">
    <source>
        <dbReference type="Proteomes" id="UP000036987"/>
    </source>
</evidence>
<dbReference type="Proteomes" id="UP000036987">
    <property type="component" value="Unassembled WGS sequence"/>
</dbReference>
<dbReference type="SUPFAM" id="SSF57095">
    <property type="entry name" value="Scorpion toxin-like"/>
    <property type="match status" value="1"/>
</dbReference>
<sequence length="109" mass="12550">MVKLQVFPTIIFTILLMIVISEMNVKVAEARLCESRSETFRGRCWGKTNNCGNVCRSEGFEAGRCKEVKIRALRCSKFDYWSDWSKFGVIPTSVCNFRCRLLIQDASVR</sequence>
<organism evidence="4 5">
    <name type="scientific">Zostera marina</name>
    <name type="common">Eelgrass</name>
    <dbReference type="NCBI Taxonomy" id="29655"/>
    <lineage>
        <taxon>Eukaryota</taxon>
        <taxon>Viridiplantae</taxon>
        <taxon>Streptophyta</taxon>
        <taxon>Embryophyta</taxon>
        <taxon>Tracheophyta</taxon>
        <taxon>Spermatophyta</taxon>
        <taxon>Magnoliopsida</taxon>
        <taxon>Liliopsida</taxon>
        <taxon>Zosteraceae</taxon>
        <taxon>Zostera</taxon>
    </lineage>
</organism>
<dbReference type="InterPro" id="IPR036574">
    <property type="entry name" value="Scorpion_toxin-like_sf"/>
</dbReference>
<dbReference type="Pfam" id="PF00304">
    <property type="entry name" value="Gamma-thionin"/>
    <property type="match status" value="1"/>
</dbReference>
<keyword evidence="1" id="KW-1015">Disulfide bond</keyword>
<gene>
    <name evidence="4" type="ORF">ZOSMA_335G00010</name>
</gene>